<name>A0A0F9KLR5_9ZZZZ</name>
<feature type="non-terminal residue" evidence="1">
    <location>
        <position position="1"/>
    </location>
</feature>
<evidence type="ECO:0000313" key="1">
    <source>
        <dbReference type="EMBL" id="KKM82878.1"/>
    </source>
</evidence>
<accession>A0A0F9KLR5</accession>
<reference evidence="1" key="1">
    <citation type="journal article" date="2015" name="Nature">
        <title>Complex archaea that bridge the gap between prokaryotes and eukaryotes.</title>
        <authorList>
            <person name="Spang A."/>
            <person name="Saw J.H."/>
            <person name="Jorgensen S.L."/>
            <person name="Zaremba-Niedzwiedzka K."/>
            <person name="Martijn J."/>
            <person name="Lind A.E."/>
            <person name="van Eijk R."/>
            <person name="Schleper C."/>
            <person name="Guy L."/>
            <person name="Ettema T.J."/>
        </authorList>
    </citation>
    <scope>NUCLEOTIDE SEQUENCE</scope>
</reference>
<comment type="caution">
    <text evidence="1">The sequence shown here is derived from an EMBL/GenBank/DDBJ whole genome shotgun (WGS) entry which is preliminary data.</text>
</comment>
<proteinExistence type="predicted"/>
<dbReference type="AlphaFoldDB" id="A0A0F9KLR5"/>
<dbReference type="EMBL" id="LAZR01007796">
    <property type="protein sequence ID" value="KKM82878.1"/>
    <property type="molecule type" value="Genomic_DNA"/>
</dbReference>
<gene>
    <name evidence="1" type="ORF">LCGC14_1314990</name>
</gene>
<protein>
    <submittedName>
        <fullName evidence="1">Uncharacterized protein</fullName>
    </submittedName>
</protein>
<sequence length="58" mass="6608">AHWSEELFGLMLEKLGKRLRQEQDFRAQLAGAKLQGLGRRLTDKELFAKAGIVIQKVN</sequence>
<organism evidence="1">
    <name type="scientific">marine sediment metagenome</name>
    <dbReference type="NCBI Taxonomy" id="412755"/>
    <lineage>
        <taxon>unclassified sequences</taxon>
        <taxon>metagenomes</taxon>
        <taxon>ecological metagenomes</taxon>
    </lineage>
</organism>